<feature type="transmembrane region" description="Helical" evidence="1">
    <location>
        <begin position="236"/>
        <end position="257"/>
    </location>
</feature>
<feature type="transmembrane region" description="Helical" evidence="1">
    <location>
        <begin position="384"/>
        <end position="404"/>
    </location>
</feature>
<dbReference type="Proteomes" id="UP001459714">
    <property type="component" value="Unassembled WGS sequence"/>
</dbReference>
<dbReference type="RefSeq" id="WP_342020850.1">
    <property type="nucleotide sequence ID" value="NZ_CP150143.1"/>
</dbReference>
<keyword evidence="1" id="KW-0812">Transmembrane</keyword>
<feature type="transmembrane region" description="Helical" evidence="1">
    <location>
        <begin position="61"/>
        <end position="82"/>
    </location>
</feature>
<feature type="transmembrane region" description="Helical" evidence="1">
    <location>
        <begin position="454"/>
        <end position="474"/>
    </location>
</feature>
<proteinExistence type="predicted"/>
<keyword evidence="1" id="KW-1133">Transmembrane helix</keyword>
<gene>
    <name evidence="2" type="ORF">NST17_18685</name>
</gene>
<feature type="transmembrane region" description="Helical" evidence="1">
    <location>
        <begin position="410"/>
        <end position="433"/>
    </location>
</feature>
<accession>A0ABU9K268</accession>
<dbReference type="EMBL" id="JBBYAK010000001">
    <property type="protein sequence ID" value="MEL3959186.1"/>
    <property type="molecule type" value="Genomic_DNA"/>
</dbReference>
<feature type="transmembrane region" description="Helical" evidence="1">
    <location>
        <begin position="332"/>
        <end position="354"/>
    </location>
</feature>
<dbReference type="NCBIfam" id="NF040842">
    <property type="entry name" value="elici_assc_perm"/>
    <property type="match status" value="1"/>
</dbReference>
<organism evidence="2 3">
    <name type="scientific">Caldifermentibacillus hisashii</name>
    <dbReference type="NCBI Taxonomy" id="996558"/>
    <lineage>
        <taxon>Bacteria</taxon>
        <taxon>Bacillati</taxon>
        <taxon>Bacillota</taxon>
        <taxon>Bacilli</taxon>
        <taxon>Bacillales</taxon>
        <taxon>Bacillaceae</taxon>
        <taxon>Caldifermentibacillus</taxon>
    </lineage>
</organism>
<feature type="transmembrane region" description="Helical" evidence="1">
    <location>
        <begin position="179"/>
        <end position="199"/>
    </location>
</feature>
<comment type="caution">
    <text evidence="2">The sequence shown here is derived from an EMBL/GenBank/DDBJ whole genome shotgun (WGS) entry which is preliminary data.</text>
</comment>
<feature type="transmembrane region" description="Helical" evidence="1">
    <location>
        <begin position="309"/>
        <end position="325"/>
    </location>
</feature>
<feature type="transmembrane region" description="Helical" evidence="1">
    <location>
        <begin position="109"/>
        <end position="129"/>
    </location>
</feature>
<feature type="transmembrane region" description="Helical" evidence="1">
    <location>
        <begin position="26"/>
        <end position="49"/>
    </location>
</feature>
<sequence length="520" mass="60549">MNFVKFVSLKYKITNNNPNKSKLQLYAGWFAGIVLYALFVCIIFMIIKLLPSTVQSNMDKYTISLFAFLCIISISTAMKNFYHEYFSSPEREILLFVPIERSQIILSRFFVITDSIVLVNFLVLFSFVLANVLAGNLDLPILLITVPQIITYSIFSSSLAHLVYSFAFFISRGKQLKKVAYLIMTGASVGVIIIIIYIQNYADFFLSNNSYFAKAFYVIFQYPFYLLSDQFYYSQIFSFTITVCLNALLFFIISYYITKLAYHKGLLAITARDTEGYANPLKISKKINHSLRNQFLIKDLLYLIRNPKLFSNFMSPILFISLIEYKNQFASWGVFLTILINIIAIVFLVILINLVFSDDLNNQELLFVVPFNIVALFKSRSKMLNFLCFLISSIFILVICILESLRIEFILFAIIQLFIITYIHSKVLVARVIKRNIGSRPGYWYSGKIVKDTFIYFFQWNIPLLFLFCFLQEYFRRFIEKHPFSLQAYIVFCLTLLIILIMIIRSKKVSKKIMEGVYHG</sequence>
<evidence type="ECO:0000313" key="3">
    <source>
        <dbReference type="Proteomes" id="UP001459714"/>
    </source>
</evidence>
<evidence type="ECO:0000313" key="2">
    <source>
        <dbReference type="EMBL" id="MEL3959186.1"/>
    </source>
</evidence>
<reference evidence="2 3" key="1">
    <citation type="submission" date="2024-03" db="EMBL/GenBank/DDBJ databases">
        <title>Bacilli Hybrid Assemblies.</title>
        <authorList>
            <person name="Kovac J."/>
        </authorList>
    </citation>
    <scope>NUCLEOTIDE SEQUENCE [LARGE SCALE GENOMIC DNA]</scope>
    <source>
        <strain evidence="2 3">FSL M8-0022</strain>
    </source>
</reference>
<feature type="transmembrane region" description="Helical" evidence="1">
    <location>
        <begin position="486"/>
        <end position="504"/>
    </location>
</feature>
<name>A0ABU9K268_9BACI</name>
<protein>
    <submittedName>
        <fullName evidence="2">Elicitor-associated permease-like protein</fullName>
    </submittedName>
</protein>
<keyword evidence="1" id="KW-0472">Membrane</keyword>
<keyword evidence="3" id="KW-1185">Reference proteome</keyword>
<evidence type="ECO:0000256" key="1">
    <source>
        <dbReference type="SAM" id="Phobius"/>
    </source>
</evidence>
<feature type="transmembrane region" description="Helical" evidence="1">
    <location>
        <begin position="149"/>
        <end position="170"/>
    </location>
</feature>